<protein>
    <recommendedName>
        <fullName evidence="3">BrnT family toxin</fullName>
    </recommendedName>
</protein>
<dbReference type="InterPro" id="IPR007460">
    <property type="entry name" value="BrnT_toxin"/>
</dbReference>
<dbReference type="InterPro" id="IPR038573">
    <property type="entry name" value="BrnT_sf"/>
</dbReference>
<proteinExistence type="predicted"/>
<keyword evidence="2" id="KW-1185">Reference proteome</keyword>
<accession>A0A0K1S5C9</accession>
<dbReference type="RefSeq" id="WP_002759054.1">
    <property type="nucleotide sequence ID" value="NZ_CP011339.1"/>
</dbReference>
<reference evidence="1 2" key="1">
    <citation type="journal article" date="2016" name="Stand. Genomic Sci.">
        <title>Complete genome sequence and genomic characterization of Microcystis panniformis FACHB 1757 by third-generation sequencing.</title>
        <authorList>
            <person name="Zhang J.Y."/>
            <person name="Guan R."/>
            <person name="Zhang H.J."/>
            <person name="Li H."/>
            <person name="Xiao P."/>
            <person name="Yu G.L."/>
            <person name="Du L."/>
            <person name="Cao D.M."/>
            <person name="Zhu B.C."/>
            <person name="Li R.H."/>
            <person name="Lu Z.H."/>
        </authorList>
    </citation>
    <scope>NUCLEOTIDE SEQUENCE [LARGE SCALE GENOMIC DNA]</scope>
    <source>
        <strain evidence="1 2">FACHB-1757</strain>
    </source>
</reference>
<dbReference type="KEGG" id="mpk:VL20_4431"/>
<evidence type="ECO:0000313" key="1">
    <source>
        <dbReference type="EMBL" id="AKV69352.1"/>
    </source>
</evidence>
<dbReference type="Gene3D" id="3.10.450.530">
    <property type="entry name" value="Ribonuclease toxin, BrnT, of type II toxin-antitoxin system"/>
    <property type="match status" value="1"/>
</dbReference>
<dbReference type="PATRIC" id="fig|1638788.3.peg.4465"/>
<dbReference type="EMBL" id="CP011339">
    <property type="protein sequence ID" value="AKV69352.1"/>
    <property type="molecule type" value="Genomic_DNA"/>
</dbReference>
<evidence type="ECO:0000313" key="2">
    <source>
        <dbReference type="Proteomes" id="UP000068167"/>
    </source>
</evidence>
<dbReference type="Pfam" id="PF04365">
    <property type="entry name" value="BrnT_toxin"/>
    <property type="match status" value="1"/>
</dbReference>
<name>A0A0K1S5C9_9CHRO</name>
<dbReference type="AlphaFoldDB" id="A0A0K1S5C9"/>
<sequence length="89" mass="10410">MKKPEFEFDPNKSQANKNKHGLDFVEAQVLWLDSQKVEIPARTENEPRFVVIGIIAGKHWSAVVTYRQTKIRIISVRRSRPEEVEIYES</sequence>
<evidence type="ECO:0008006" key="3">
    <source>
        <dbReference type="Google" id="ProtNLM"/>
    </source>
</evidence>
<organism evidence="1 2">
    <name type="scientific">Microcystis panniformis FACHB-1757</name>
    <dbReference type="NCBI Taxonomy" id="1638788"/>
    <lineage>
        <taxon>Bacteria</taxon>
        <taxon>Bacillati</taxon>
        <taxon>Cyanobacteriota</taxon>
        <taxon>Cyanophyceae</taxon>
        <taxon>Oscillatoriophycideae</taxon>
        <taxon>Chroococcales</taxon>
        <taxon>Microcystaceae</taxon>
        <taxon>Microcystis</taxon>
    </lineage>
</organism>
<dbReference type="Proteomes" id="UP000068167">
    <property type="component" value="Chromosome"/>
</dbReference>
<gene>
    <name evidence="1" type="ORF">VL20_4431</name>
</gene>